<keyword evidence="3 7" id="KW-0689">Ribosomal protein</keyword>
<evidence type="ECO:0000256" key="3">
    <source>
        <dbReference type="ARBA" id="ARBA00022980"/>
    </source>
</evidence>
<comment type="function">
    <text evidence="1">One of the primary rRNA binding proteins, it binds directly to 16S rRNA where it nucleates assembly of the head domain of the 30S subunit.</text>
</comment>
<evidence type="ECO:0000256" key="1">
    <source>
        <dbReference type="ARBA" id="ARBA00002046"/>
    </source>
</evidence>
<dbReference type="NCBIfam" id="NF003106">
    <property type="entry name" value="PRK04027.1"/>
    <property type="match status" value="2"/>
</dbReference>
<keyword evidence="4 7" id="KW-0687">Ribonucleoprotein</keyword>
<dbReference type="AlphaFoldDB" id="A0ABD0VVK5"/>
<evidence type="ECO:0000313" key="9">
    <source>
        <dbReference type="EMBL" id="KAL0926572.1"/>
    </source>
</evidence>
<dbReference type="PROSITE" id="PS00052">
    <property type="entry name" value="RIBOSOMAL_S7"/>
    <property type="match status" value="2"/>
</dbReference>
<evidence type="ECO:0000256" key="7">
    <source>
        <dbReference type="RuleBase" id="RU003619"/>
    </source>
</evidence>
<keyword evidence="10" id="KW-1185">Reference proteome</keyword>
<dbReference type="GO" id="GO:1990904">
    <property type="term" value="C:ribonucleoprotein complex"/>
    <property type="evidence" value="ECO:0007669"/>
    <property type="project" value="UniProtKB-KW"/>
</dbReference>
<evidence type="ECO:0000256" key="4">
    <source>
        <dbReference type="ARBA" id="ARBA00023274"/>
    </source>
</evidence>
<evidence type="ECO:0000256" key="6">
    <source>
        <dbReference type="ARBA" id="ARBA00035504"/>
    </source>
</evidence>
<protein>
    <recommendedName>
        <fullName evidence="5">Small ribosomal subunit protein uS7c</fullName>
    </recommendedName>
    <alternativeName>
        <fullName evidence="6">30S ribosomal protein S7, chloroplastic</fullName>
    </alternativeName>
</protein>
<dbReference type="Gene3D" id="1.10.455.10">
    <property type="entry name" value="Ribosomal protein S7 domain"/>
    <property type="match status" value="2"/>
</dbReference>
<reference evidence="9 10" key="1">
    <citation type="journal article" date="2024" name="Plant Biotechnol. J.">
        <title>Dendrobium thyrsiflorum genome and its molecular insights into genes involved in important horticultural traits.</title>
        <authorList>
            <person name="Chen B."/>
            <person name="Wang J.Y."/>
            <person name="Zheng P.J."/>
            <person name="Li K.L."/>
            <person name="Liang Y.M."/>
            <person name="Chen X.F."/>
            <person name="Zhang C."/>
            <person name="Zhao X."/>
            <person name="He X."/>
            <person name="Zhang G.Q."/>
            <person name="Liu Z.J."/>
            <person name="Xu Q."/>
        </authorList>
    </citation>
    <scope>NUCLEOTIDE SEQUENCE [LARGE SCALE GENOMIC DNA]</scope>
    <source>
        <strain evidence="9">GZMU011</strain>
    </source>
</reference>
<evidence type="ECO:0000259" key="8">
    <source>
        <dbReference type="Pfam" id="PF00177"/>
    </source>
</evidence>
<dbReference type="SUPFAM" id="SSF47973">
    <property type="entry name" value="Ribosomal protein S7"/>
    <property type="match status" value="2"/>
</dbReference>
<accession>A0ABD0VVK5</accession>
<name>A0ABD0VVK5_DENTH</name>
<evidence type="ECO:0000256" key="2">
    <source>
        <dbReference type="ARBA" id="ARBA00007151"/>
    </source>
</evidence>
<dbReference type="CDD" id="cd14867">
    <property type="entry name" value="uS7_Eukaryote"/>
    <property type="match status" value="2"/>
</dbReference>
<dbReference type="PANTHER" id="PTHR11205">
    <property type="entry name" value="RIBOSOMAL PROTEIN S7"/>
    <property type="match status" value="1"/>
</dbReference>
<organism evidence="9 10">
    <name type="scientific">Dendrobium thyrsiflorum</name>
    <name type="common">Pinecone-like raceme dendrobium</name>
    <name type="synonym">Orchid</name>
    <dbReference type="NCBI Taxonomy" id="117978"/>
    <lineage>
        <taxon>Eukaryota</taxon>
        <taxon>Viridiplantae</taxon>
        <taxon>Streptophyta</taxon>
        <taxon>Embryophyta</taxon>
        <taxon>Tracheophyta</taxon>
        <taxon>Spermatophyta</taxon>
        <taxon>Magnoliopsida</taxon>
        <taxon>Liliopsida</taxon>
        <taxon>Asparagales</taxon>
        <taxon>Orchidaceae</taxon>
        <taxon>Epidendroideae</taxon>
        <taxon>Malaxideae</taxon>
        <taxon>Dendrobiinae</taxon>
        <taxon>Dendrobium</taxon>
    </lineage>
</organism>
<dbReference type="InterPro" id="IPR020606">
    <property type="entry name" value="Ribosomal_uS7_CS"/>
</dbReference>
<dbReference type="EMBL" id="JANQDX010000003">
    <property type="protein sequence ID" value="KAL0926572.1"/>
    <property type="molecule type" value="Genomic_DNA"/>
</dbReference>
<comment type="similarity">
    <text evidence="2 7">Belongs to the universal ribosomal protein uS7 family.</text>
</comment>
<dbReference type="InterPro" id="IPR036823">
    <property type="entry name" value="Ribosomal_uS7_dom_sf"/>
</dbReference>
<dbReference type="GO" id="GO:0005840">
    <property type="term" value="C:ribosome"/>
    <property type="evidence" value="ECO:0007669"/>
    <property type="project" value="UniProtKB-KW"/>
</dbReference>
<evidence type="ECO:0000313" key="10">
    <source>
        <dbReference type="Proteomes" id="UP001552299"/>
    </source>
</evidence>
<dbReference type="InterPro" id="IPR023798">
    <property type="entry name" value="Ribosomal_uS7_dom"/>
</dbReference>
<gene>
    <name evidence="9" type="ORF">M5K25_002811</name>
</gene>
<dbReference type="InterPro" id="IPR000235">
    <property type="entry name" value="Ribosomal_uS7"/>
</dbReference>
<dbReference type="Pfam" id="PF00177">
    <property type="entry name" value="Ribosomal_S7"/>
    <property type="match status" value="2"/>
</dbReference>
<proteinExistence type="inferred from homology"/>
<sequence length="423" mass="46740">MAAAQSSPTQSSGLALPTDVKLFNRWSFEEIEVSDMSLADYIAVTPSKHATYLPHTAGRYSVKRFRKAQCPIVERLTNSLMMHGRNNGKKLKAVRIVKHSMDIIHLLTDTNPIQIIVDAVINSGPREDATRIGSAGVVRRQAVDISPLRRVNQAIYLLTTGARESAFRNIKTIAECLADELINAAKGSSNSYAIKKKDEIERVAKANPRTLRIPIMAAVQSSPPQSSGLALPTDVKLFNRWSFEEIEVSDMSLADYIAVTPSKHATYLPHTAGRYSVKRFRKAQCPIVERLTNSLMMHGRNNGKKLKAVRIVKHSMDIIHLLTDTNPIQIIVDAVINSGPREDATRIGSAGVVRRQAVDISPLRRVNQAIYLLTTGARESAFRNIKTIAECLADELINAAKGSSNSYAIKKKDEIERVAKANR</sequence>
<dbReference type="Proteomes" id="UP001552299">
    <property type="component" value="Unassembled WGS sequence"/>
</dbReference>
<feature type="domain" description="Small ribosomal subunit protein uS7" evidence="8">
    <location>
        <begin position="48"/>
        <end position="207"/>
    </location>
</feature>
<evidence type="ECO:0000256" key="5">
    <source>
        <dbReference type="ARBA" id="ARBA00035151"/>
    </source>
</evidence>
<comment type="caution">
    <text evidence="9">The sequence shown here is derived from an EMBL/GenBank/DDBJ whole genome shotgun (WGS) entry which is preliminary data.</text>
</comment>
<dbReference type="NCBIfam" id="TIGR01028">
    <property type="entry name" value="uS7_euk_arch"/>
    <property type="match status" value="2"/>
</dbReference>
<dbReference type="InterPro" id="IPR005716">
    <property type="entry name" value="Ribosomal_uS7_euk/arc"/>
</dbReference>
<feature type="domain" description="Small ribosomal subunit protein uS7" evidence="8">
    <location>
        <begin position="263"/>
        <end position="423"/>
    </location>
</feature>
<dbReference type="FunFam" id="1.10.455.10:FF:000002">
    <property type="entry name" value="40S ribosomal protein S5"/>
    <property type="match status" value="2"/>
</dbReference>